<dbReference type="Proteomes" id="UP000280586">
    <property type="component" value="Chromosome"/>
</dbReference>
<keyword evidence="4" id="KW-1185">Reference proteome</keyword>
<evidence type="ECO:0000313" key="1">
    <source>
        <dbReference type="EMBL" id="AYE33239.1"/>
    </source>
</evidence>
<dbReference type="KEGG" id="csep:CP523_01560"/>
<dbReference type="Proteomes" id="UP001055437">
    <property type="component" value="Chromosome"/>
</dbReference>
<dbReference type="EMBL" id="CP023671">
    <property type="protein sequence ID" value="AYE33239.1"/>
    <property type="molecule type" value="Genomic_DNA"/>
</dbReference>
<proteinExistence type="predicted"/>
<dbReference type="GeneID" id="303559364"/>
<accession>A0A9N7JIK9</accession>
<reference evidence="2" key="2">
    <citation type="submission" date="2022-06" db="EMBL/GenBank/DDBJ databases">
        <authorList>
            <person name="Holder M.E."/>
            <person name="Ajami N.J."/>
            <person name="Petrosino J.F."/>
        </authorList>
    </citation>
    <scope>NUCLEOTIDE SEQUENCE</scope>
    <source>
        <strain evidence="2">RMA 8861</strain>
    </source>
</reference>
<dbReference type="RefSeq" id="WP_066675664.1">
    <property type="nucleotide sequence ID" value="NZ_CABMIZ010000010.1"/>
</dbReference>
<organism evidence="1 3">
    <name type="scientific">Clostridium septicum</name>
    <dbReference type="NCBI Taxonomy" id="1504"/>
    <lineage>
        <taxon>Bacteria</taxon>
        <taxon>Bacillati</taxon>
        <taxon>Bacillota</taxon>
        <taxon>Clostridia</taxon>
        <taxon>Eubacteriales</taxon>
        <taxon>Clostridiaceae</taxon>
        <taxon>Clostridium</taxon>
    </lineage>
</organism>
<evidence type="ECO:0008006" key="5">
    <source>
        <dbReference type="Google" id="ProtNLM"/>
    </source>
</evidence>
<dbReference type="AlphaFoldDB" id="A0A9N7JIK9"/>
<dbReference type="OrthoDB" id="9976058at2"/>
<name>A0A9N7JIK9_CLOSE</name>
<evidence type="ECO:0000313" key="4">
    <source>
        <dbReference type="Proteomes" id="UP001055437"/>
    </source>
</evidence>
<sequence length="315" mass="36604">MNIINLNDNMFEFKSNFSFMLENTYELLDTNIKVSKSFSKILNNTSIFLYGEYEVITLIMEKSNGYTDYKTKNFKVSFINSFKYEKLSFINDLYINSIKITCEFLDTPNIDIIIDFDKYNKKIIKGTIYYKIKFKFNSKDNLNYLSNKKSTNFSNIEALVVVGFGNENILFSDYIDLFENSPPIFKIISSYNEVKIETSSCKGEIAYVNGYVDLSFQYISLENYTNNSSSGAIYFFNKKLPFSSLINLKAEKGKKLLKTDICSLIKVSSDKEIINLEDPIKVSENLFVYKKIYLKLPININLTIVRNENININTY</sequence>
<evidence type="ECO:0000313" key="3">
    <source>
        <dbReference type="Proteomes" id="UP000280586"/>
    </source>
</evidence>
<gene>
    <name evidence="1" type="ORF">CP523_01560</name>
    <name evidence="2" type="ORF">NH397_09870</name>
</gene>
<evidence type="ECO:0000313" key="2">
    <source>
        <dbReference type="EMBL" id="USR99812.1"/>
    </source>
</evidence>
<reference evidence="1 3" key="1">
    <citation type="submission" date="2017-09" db="EMBL/GenBank/DDBJ databases">
        <authorList>
            <person name="Thomas P."/>
            <person name="Seyboldt C."/>
        </authorList>
    </citation>
    <scope>NUCLEOTIDE SEQUENCE [LARGE SCALE GENOMIC DNA]</scope>
    <source>
        <strain evidence="1 3">DSM 7534</strain>
    </source>
</reference>
<protein>
    <recommendedName>
        <fullName evidence="5">DUF3794 domain-containing protein</fullName>
    </recommendedName>
</protein>
<dbReference type="EMBL" id="CP099799">
    <property type="protein sequence ID" value="USR99812.1"/>
    <property type="molecule type" value="Genomic_DNA"/>
</dbReference>